<accession>A0A7S0UL63</accession>
<name>A0A7S0UL63_9STRA</name>
<proteinExistence type="predicted"/>
<dbReference type="SUPFAM" id="SSF144064">
    <property type="entry name" value="Heme iron utilization protein-like"/>
    <property type="match status" value="1"/>
</dbReference>
<feature type="chain" id="PRO_5031103216" evidence="1">
    <location>
        <begin position="29"/>
        <end position="205"/>
    </location>
</feature>
<dbReference type="EMBL" id="HBFL01003357">
    <property type="protein sequence ID" value="CAD8762342.1"/>
    <property type="molecule type" value="Transcribed_RNA"/>
</dbReference>
<dbReference type="AlphaFoldDB" id="A0A7S0UL63"/>
<sequence length="205" mass="22168">MALPELRKGFALTFLLFAALILPEGSSAFTFSAEPSSWRQARAVPSERLFGGQAYALAASSQDTQESEETTPLKTPQETKVCELLKDLHESNLPFRIVVVGNGAILESTNLLGPTFKVGESPKTGASIVTFAAEDQSFEFHLMPAQIASCVLVERPNPKGKILRLLRLLNGEGGSVCSLILADDSVSAQSWYGDLTERYGSEIVF</sequence>
<protein>
    <submittedName>
        <fullName evidence="2">Uncharacterized protein</fullName>
    </submittedName>
</protein>
<organism evidence="2">
    <name type="scientific">Pseudo-nitzschia delicatissima</name>
    <dbReference type="NCBI Taxonomy" id="44447"/>
    <lineage>
        <taxon>Eukaryota</taxon>
        <taxon>Sar</taxon>
        <taxon>Stramenopiles</taxon>
        <taxon>Ochrophyta</taxon>
        <taxon>Bacillariophyta</taxon>
        <taxon>Bacillariophyceae</taxon>
        <taxon>Bacillariophycidae</taxon>
        <taxon>Bacillariales</taxon>
        <taxon>Bacillariaceae</taxon>
        <taxon>Pseudo-nitzschia</taxon>
    </lineage>
</organism>
<dbReference type="InterPro" id="IPR053733">
    <property type="entry name" value="Heme_Transport_Util_sf"/>
</dbReference>
<evidence type="ECO:0000256" key="1">
    <source>
        <dbReference type="SAM" id="SignalP"/>
    </source>
</evidence>
<reference evidence="2" key="1">
    <citation type="submission" date="2021-01" db="EMBL/GenBank/DDBJ databases">
        <authorList>
            <person name="Corre E."/>
            <person name="Pelletier E."/>
            <person name="Niang G."/>
            <person name="Scheremetjew M."/>
            <person name="Finn R."/>
            <person name="Kale V."/>
            <person name="Holt S."/>
            <person name="Cochrane G."/>
            <person name="Meng A."/>
            <person name="Brown T."/>
            <person name="Cohen L."/>
        </authorList>
    </citation>
    <scope>NUCLEOTIDE SEQUENCE</scope>
    <source>
        <strain evidence="2">UNC1205</strain>
    </source>
</reference>
<dbReference type="Gene3D" id="3.40.1570.10">
    <property type="entry name" value="HemS/ChuS/ChuX like domains"/>
    <property type="match status" value="1"/>
</dbReference>
<feature type="signal peptide" evidence="1">
    <location>
        <begin position="1"/>
        <end position="28"/>
    </location>
</feature>
<evidence type="ECO:0000313" key="2">
    <source>
        <dbReference type="EMBL" id="CAD8762342.1"/>
    </source>
</evidence>
<keyword evidence="1" id="KW-0732">Signal</keyword>
<gene>
    <name evidence="2" type="ORF">PDEL1432_LOCUS2382</name>
</gene>